<dbReference type="EMBL" id="WOFH01000007">
    <property type="protein sequence ID" value="MUN38983.1"/>
    <property type="molecule type" value="Genomic_DNA"/>
</dbReference>
<feature type="domain" description="HTH cro/C1-type" evidence="1">
    <location>
        <begin position="1"/>
        <end position="41"/>
    </location>
</feature>
<dbReference type="InterPro" id="IPR001387">
    <property type="entry name" value="Cro/C1-type_HTH"/>
</dbReference>
<accession>A0A7K1L3V0</accession>
<dbReference type="AlphaFoldDB" id="A0A7K1L3V0"/>
<dbReference type="GO" id="GO:0003677">
    <property type="term" value="F:DNA binding"/>
    <property type="evidence" value="ECO:0007669"/>
    <property type="project" value="InterPro"/>
</dbReference>
<evidence type="ECO:0000313" key="3">
    <source>
        <dbReference type="Proteomes" id="UP000432015"/>
    </source>
</evidence>
<dbReference type="PROSITE" id="PS50943">
    <property type="entry name" value="HTH_CROC1"/>
    <property type="match status" value="1"/>
</dbReference>
<comment type="caution">
    <text evidence="2">The sequence shown here is derived from an EMBL/GenBank/DDBJ whole genome shotgun (WGS) entry which is preliminary data.</text>
</comment>
<sequence length="45" mass="5085">MAASLGVTAGAVQRWEQGRVTPRHEHAIAYRRLLDELEQAIRETP</sequence>
<reference evidence="2 3" key="1">
    <citation type="submission" date="2019-11" db="EMBL/GenBank/DDBJ databases">
        <authorList>
            <person name="Cao P."/>
        </authorList>
    </citation>
    <scope>NUCLEOTIDE SEQUENCE [LARGE SCALE GENOMIC DNA]</scope>
    <source>
        <strain evidence="2 3">NEAU-AAG5</strain>
    </source>
</reference>
<organism evidence="2 3">
    <name type="scientific">Actinomadura litoris</name>
    <dbReference type="NCBI Taxonomy" id="2678616"/>
    <lineage>
        <taxon>Bacteria</taxon>
        <taxon>Bacillati</taxon>
        <taxon>Actinomycetota</taxon>
        <taxon>Actinomycetes</taxon>
        <taxon>Streptosporangiales</taxon>
        <taxon>Thermomonosporaceae</taxon>
        <taxon>Actinomadura</taxon>
    </lineage>
</organism>
<dbReference type="Proteomes" id="UP000432015">
    <property type="component" value="Unassembled WGS sequence"/>
</dbReference>
<dbReference type="Gene3D" id="1.10.260.40">
    <property type="entry name" value="lambda repressor-like DNA-binding domains"/>
    <property type="match status" value="1"/>
</dbReference>
<proteinExistence type="predicted"/>
<protein>
    <recommendedName>
        <fullName evidence="1">HTH cro/C1-type domain-containing protein</fullName>
    </recommendedName>
</protein>
<name>A0A7K1L3V0_9ACTN</name>
<keyword evidence="3" id="KW-1185">Reference proteome</keyword>
<gene>
    <name evidence="2" type="ORF">GNZ18_20590</name>
</gene>
<evidence type="ECO:0000313" key="2">
    <source>
        <dbReference type="EMBL" id="MUN38983.1"/>
    </source>
</evidence>
<evidence type="ECO:0000259" key="1">
    <source>
        <dbReference type="PROSITE" id="PS50943"/>
    </source>
</evidence>
<dbReference type="InterPro" id="IPR010982">
    <property type="entry name" value="Lambda_DNA-bd_dom_sf"/>
</dbReference>
<dbReference type="SUPFAM" id="SSF47413">
    <property type="entry name" value="lambda repressor-like DNA-binding domains"/>
    <property type="match status" value="1"/>
</dbReference>